<evidence type="ECO:0000313" key="6">
    <source>
        <dbReference type="Proteomes" id="UP000292445"/>
    </source>
</evidence>
<evidence type="ECO:0000259" key="4">
    <source>
        <dbReference type="Pfam" id="PF13458"/>
    </source>
</evidence>
<dbReference type="AlphaFoldDB" id="A0A4Q7NDD5"/>
<dbReference type="OrthoDB" id="8522748at2"/>
<dbReference type="CDD" id="cd06359">
    <property type="entry name" value="PBP1_Nba-like"/>
    <property type="match status" value="1"/>
</dbReference>
<protein>
    <submittedName>
        <fullName evidence="5">Amino acid/amide ABC transporter substrate-binding protein (HAAT family)</fullName>
    </submittedName>
</protein>
<evidence type="ECO:0000256" key="3">
    <source>
        <dbReference type="SAM" id="SignalP"/>
    </source>
</evidence>
<evidence type="ECO:0000313" key="5">
    <source>
        <dbReference type="EMBL" id="RZS81071.1"/>
    </source>
</evidence>
<dbReference type="PROSITE" id="PS51257">
    <property type="entry name" value="PROKAR_LIPOPROTEIN"/>
    <property type="match status" value="1"/>
</dbReference>
<dbReference type="InterPro" id="IPR028082">
    <property type="entry name" value="Peripla_BP_I"/>
</dbReference>
<dbReference type="Gene3D" id="3.40.50.2300">
    <property type="match status" value="2"/>
</dbReference>
<dbReference type="EMBL" id="SGXC01000002">
    <property type="protein sequence ID" value="RZS81071.1"/>
    <property type="molecule type" value="Genomic_DNA"/>
</dbReference>
<dbReference type="InterPro" id="IPR051010">
    <property type="entry name" value="BCAA_transport"/>
</dbReference>
<comment type="caution">
    <text evidence="5">The sequence shown here is derived from an EMBL/GenBank/DDBJ whole genome shotgun (WGS) entry which is preliminary data.</text>
</comment>
<dbReference type="InterPro" id="IPR028081">
    <property type="entry name" value="Leu-bd"/>
</dbReference>
<evidence type="ECO:0000256" key="1">
    <source>
        <dbReference type="ARBA" id="ARBA00010062"/>
    </source>
</evidence>
<dbReference type="PANTHER" id="PTHR30483">
    <property type="entry name" value="LEUCINE-SPECIFIC-BINDING PROTEIN"/>
    <property type="match status" value="1"/>
</dbReference>
<dbReference type="Pfam" id="PF13458">
    <property type="entry name" value="Peripla_BP_6"/>
    <property type="match status" value="1"/>
</dbReference>
<proteinExistence type="inferred from homology"/>
<dbReference type="Proteomes" id="UP000292445">
    <property type="component" value="Unassembled WGS sequence"/>
</dbReference>
<gene>
    <name evidence="5" type="ORF">EV675_3686</name>
</gene>
<name>A0A4Q7NDD5_9BURK</name>
<dbReference type="RefSeq" id="WP_130358658.1">
    <property type="nucleotide sequence ID" value="NZ_SGXC01000002.1"/>
</dbReference>
<keyword evidence="2 3" id="KW-0732">Signal</keyword>
<accession>A0A4Q7NDD5</accession>
<dbReference type="PANTHER" id="PTHR30483:SF6">
    <property type="entry name" value="PERIPLASMIC BINDING PROTEIN OF ABC TRANSPORTER FOR NATURAL AMINO ACIDS"/>
    <property type="match status" value="1"/>
</dbReference>
<dbReference type="SUPFAM" id="SSF53822">
    <property type="entry name" value="Periplasmic binding protein-like I"/>
    <property type="match status" value="1"/>
</dbReference>
<sequence length="389" mass="42352">MHHRLRSVAAAAALIMACGAAQAQAPIKIGFMGELTGPQAAVGQDQLDGFMLLVERNGGKLGGHPVEILREDTQLKPDVANQAARRLVEREKVSIVTGISFSNIMLAVHKYLTDREVFVIGSNAGPSQIAGPRCSPYQFITSWQGDQASEAVGQYAADKGYKRVVVLAPNYQAGKDTVAGFKRYYKAPLADEVYTSLQQLDFSTELAQAAARQPDAVFAFFPGGLGVSFAKQYAQSGLQKTPLLSTFTIDAISLPVLGESAQGMISGGFWAPDFDNASSRRFVQAFEQRYRRIPSNYAAQSYDAALLLDAAIAKVQGRVADKPAFMAALKQADFASVRGDFRFNNNHFPLQDMHVLQAVKDEQGRMTLKTLATPFHKQPDAYHRQCPLS</sequence>
<feature type="chain" id="PRO_5020390088" evidence="3">
    <location>
        <begin position="24"/>
        <end position="389"/>
    </location>
</feature>
<reference evidence="5 6" key="1">
    <citation type="submission" date="2019-02" db="EMBL/GenBank/DDBJ databases">
        <title>Genomic Encyclopedia of Type Strains, Phase IV (KMG-IV): sequencing the most valuable type-strain genomes for metagenomic binning, comparative biology and taxonomic classification.</title>
        <authorList>
            <person name="Goeker M."/>
        </authorList>
    </citation>
    <scope>NUCLEOTIDE SEQUENCE [LARGE SCALE GENOMIC DNA]</scope>
    <source>
        <strain evidence="5 6">K24</strain>
    </source>
</reference>
<evidence type="ECO:0000256" key="2">
    <source>
        <dbReference type="ARBA" id="ARBA00022729"/>
    </source>
</evidence>
<organism evidence="5 6">
    <name type="scientific">Pigmentiphaga kullae</name>
    <dbReference type="NCBI Taxonomy" id="151784"/>
    <lineage>
        <taxon>Bacteria</taxon>
        <taxon>Pseudomonadati</taxon>
        <taxon>Pseudomonadota</taxon>
        <taxon>Betaproteobacteria</taxon>
        <taxon>Burkholderiales</taxon>
        <taxon>Alcaligenaceae</taxon>
        <taxon>Pigmentiphaga</taxon>
    </lineage>
</organism>
<feature type="signal peptide" evidence="3">
    <location>
        <begin position="1"/>
        <end position="23"/>
    </location>
</feature>
<keyword evidence="6" id="KW-1185">Reference proteome</keyword>
<comment type="similarity">
    <text evidence="1">Belongs to the leucine-binding protein family.</text>
</comment>
<feature type="domain" description="Leucine-binding protein" evidence="4">
    <location>
        <begin position="26"/>
        <end position="361"/>
    </location>
</feature>